<dbReference type="PaxDb" id="522772-Dacet_1475"/>
<keyword evidence="5" id="KW-0812">Transmembrane</keyword>
<evidence type="ECO:0000313" key="10">
    <source>
        <dbReference type="Proteomes" id="UP000002012"/>
    </source>
</evidence>
<evidence type="ECO:0000256" key="1">
    <source>
        <dbReference type="ARBA" id="ARBA00004442"/>
    </source>
</evidence>
<dbReference type="Proteomes" id="UP000002012">
    <property type="component" value="Chromosome"/>
</dbReference>
<evidence type="ECO:0000256" key="6">
    <source>
        <dbReference type="ARBA" id="ARBA00023136"/>
    </source>
</evidence>
<dbReference type="OrthoDB" id="21543at2"/>
<evidence type="ECO:0000256" key="2">
    <source>
        <dbReference type="ARBA" id="ARBA00007613"/>
    </source>
</evidence>
<organism evidence="9 10">
    <name type="scientific">Denitrovibrio acetiphilus (strain DSM 12809 / NBRC 114555 / N2460)</name>
    <dbReference type="NCBI Taxonomy" id="522772"/>
    <lineage>
        <taxon>Bacteria</taxon>
        <taxon>Pseudomonadati</taxon>
        <taxon>Deferribacterota</taxon>
        <taxon>Deferribacteres</taxon>
        <taxon>Deferribacterales</taxon>
        <taxon>Geovibrionaceae</taxon>
        <taxon>Denitrovibrio</taxon>
    </lineage>
</organism>
<dbReference type="GO" id="GO:0015562">
    <property type="term" value="F:efflux transmembrane transporter activity"/>
    <property type="evidence" value="ECO:0007669"/>
    <property type="project" value="InterPro"/>
</dbReference>
<keyword evidence="7" id="KW-0998">Cell outer membrane</keyword>
<keyword evidence="10" id="KW-1185">Reference proteome</keyword>
<keyword evidence="6" id="KW-0472">Membrane</keyword>
<dbReference type="EMBL" id="CP001968">
    <property type="protein sequence ID" value="ADD68245.1"/>
    <property type="molecule type" value="Genomic_DNA"/>
</dbReference>
<evidence type="ECO:0000256" key="3">
    <source>
        <dbReference type="ARBA" id="ARBA00022448"/>
    </source>
</evidence>
<gene>
    <name evidence="9" type="ordered locus">Dacet_1475</name>
</gene>
<dbReference type="InterPro" id="IPR003423">
    <property type="entry name" value="OMP_efflux"/>
</dbReference>
<dbReference type="PANTHER" id="PTHR30026:SF20">
    <property type="entry name" value="OUTER MEMBRANE PROTEIN TOLC"/>
    <property type="match status" value="1"/>
</dbReference>
<dbReference type="RefSeq" id="WP_013010763.1">
    <property type="nucleotide sequence ID" value="NC_013943.1"/>
</dbReference>
<evidence type="ECO:0000256" key="4">
    <source>
        <dbReference type="ARBA" id="ARBA00022452"/>
    </source>
</evidence>
<evidence type="ECO:0000256" key="8">
    <source>
        <dbReference type="SAM" id="Coils"/>
    </source>
</evidence>
<accession>D4H896</accession>
<evidence type="ECO:0000256" key="7">
    <source>
        <dbReference type="ARBA" id="ARBA00023237"/>
    </source>
</evidence>
<sequence length="432" mass="47824" precursor="true">MKNIINIQIILLIIIFTFSVAWEAKSETLDDAWQRALKANRGLKSVKIQSEAAESILNVVKSSRIPRFDANAGYTMLDKEQALAANLFGQKAEVPMMPNDSFSYGFTASVPLFTGGQIKESINAANAMLDASKTQITIYEQNLKMEVAKAYVSVLRAQRMLNQAKSHVNNLEAHAYDVEGLFEQGMVIVSDKLSAQVALADARQRELLAENAVDITKAAYNKLLMQSLDNEVVLDEIDCDCEIAGKPLEELTESALNTRKELKAIDESIKTAMAQSKAVGGGKLPQIGLAGGYAYQENDYQTEEGKWFIGVQANINLFDGGGIRHKSIALKQKAFAIKEQRLDTVSLIALQVRQAWLNVNETMKRVKVTEEAIEMSEENLKVTRDRYKNGFCSHTEVLDAETLRINSQTSAANAFYDYVLASLTLLYTLGTL</sequence>
<keyword evidence="8" id="KW-0175">Coiled coil</keyword>
<dbReference type="InterPro" id="IPR051906">
    <property type="entry name" value="TolC-like"/>
</dbReference>
<dbReference type="InParanoid" id="D4H896"/>
<comment type="similarity">
    <text evidence="2">Belongs to the outer membrane factor (OMF) (TC 1.B.17) family.</text>
</comment>
<dbReference type="Gene3D" id="1.20.1600.10">
    <property type="entry name" value="Outer membrane efflux proteins (OEP)"/>
    <property type="match status" value="1"/>
</dbReference>
<feature type="coiled-coil region" evidence="8">
    <location>
        <begin position="359"/>
        <end position="386"/>
    </location>
</feature>
<evidence type="ECO:0000256" key="5">
    <source>
        <dbReference type="ARBA" id="ARBA00022692"/>
    </source>
</evidence>
<name>D4H896_DENA2</name>
<dbReference type="eggNOG" id="COG1538">
    <property type="taxonomic scope" value="Bacteria"/>
</dbReference>
<dbReference type="GO" id="GO:0015288">
    <property type="term" value="F:porin activity"/>
    <property type="evidence" value="ECO:0007669"/>
    <property type="project" value="TreeGrafter"/>
</dbReference>
<proteinExistence type="inferred from homology"/>
<evidence type="ECO:0000313" key="9">
    <source>
        <dbReference type="EMBL" id="ADD68245.1"/>
    </source>
</evidence>
<keyword evidence="4" id="KW-1134">Transmembrane beta strand</keyword>
<reference evidence="9 10" key="1">
    <citation type="journal article" date="2010" name="Stand. Genomic Sci.">
        <title>Complete genome sequence of Denitrovibrio acetiphilus type strain (N2460).</title>
        <authorList>
            <person name="Kiss H."/>
            <person name="Lang E."/>
            <person name="Lapidus A."/>
            <person name="Copeland A."/>
            <person name="Nolan M."/>
            <person name="Glavina Del Rio T."/>
            <person name="Chen F."/>
            <person name="Lucas S."/>
            <person name="Tice H."/>
            <person name="Cheng J.F."/>
            <person name="Han C."/>
            <person name="Goodwin L."/>
            <person name="Pitluck S."/>
            <person name="Liolios K."/>
            <person name="Pati A."/>
            <person name="Ivanova N."/>
            <person name="Mavromatis K."/>
            <person name="Chen A."/>
            <person name="Palaniappan K."/>
            <person name="Land M."/>
            <person name="Hauser L."/>
            <person name="Chang Y.J."/>
            <person name="Jeffries C.D."/>
            <person name="Detter J.C."/>
            <person name="Brettin T."/>
            <person name="Spring S."/>
            <person name="Rohde M."/>
            <person name="Goker M."/>
            <person name="Woyke T."/>
            <person name="Bristow J."/>
            <person name="Eisen J.A."/>
            <person name="Markowitz V."/>
            <person name="Hugenholtz P."/>
            <person name="Kyrpides N.C."/>
            <person name="Klenk H.P."/>
        </authorList>
    </citation>
    <scope>NUCLEOTIDE SEQUENCE [LARGE SCALE GENOMIC DNA]</scope>
    <source>
        <strain evidence="10">DSM 12809 / NBRC 114555 / N2460</strain>
    </source>
</reference>
<protein>
    <submittedName>
        <fullName evidence="9">Outer membrane efflux protein</fullName>
    </submittedName>
</protein>
<dbReference type="KEGG" id="dap:Dacet_1475"/>
<keyword evidence="3" id="KW-0813">Transport</keyword>
<dbReference type="STRING" id="522772.Dacet_1475"/>
<dbReference type="SUPFAM" id="SSF56954">
    <property type="entry name" value="Outer membrane efflux proteins (OEP)"/>
    <property type="match status" value="1"/>
</dbReference>
<dbReference type="GO" id="GO:0009279">
    <property type="term" value="C:cell outer membrane"/>
    <property type="evidence" value="ECO:0007669"/>
    <property type="project" value="UniProtKB-SubCell"/>
</dbReference>
<comment type="subcellular location">
    <subcellularLocation>
        <location evidence="1">Cell outer membrane</location>
    </subcellularLocation>
</comment>
<dbReference type="Pfam" id="PF02321">
    <property type="entry name" value="OEP"/>
    <property type="match status" value="2"/>
</dbReference>
<dbReference type="PANTHER" id="PTHR30026">
    <property type="entry name" value="OUTER MEMBRANE PROTEIN TOLC"/>
    <property type="match status" value="1"/>
</dbReference>
<dbReference type="HOGENOM" id="CLU_012817_10_6_0"/>
<dbReference type="AlphaFoldDB" id="D4H896"/>
<dbReference type="GO" id="GO:1990281">
    <property type="term" value="C:efflux pump complex"/>
    <property type="evidence" value="ECO:0007669"/>
    <property type="project" value="TreeGrafter"/>
</dbReference>